<keyword evidence="1" id="KW-0472">Membrane</keyword>
<proteinExistence type="predicted"/>
<evidence type="ECO:0000256" key="1">
    <source>
        <dbReference type="SAM" id="Phobius"/>
    </source>
</evidence>
<sequence>MAFDTADTWVFSISSLLSIISVIASCNGEDRKWDSFYLFWFVTHTISVIAVTLELVKTLKKLVAAPAQDNSTLRSLVWSAAV</sequence>
<keyword evidence="1" id="KW-1133">Transmembrane helix</keyword>
<dbReference type="Proteomes" id="UP000237000">
    <property type="component" value="Unassembled WGS sequence"/>
</dbReference>
<accession>A0A2P5CMZ6</accession>
<feature type="transmembrane region" description="Helical" evidence="1">
    <location>
        <begin position="36"/>
        <end position="56"/>
    </location>
</feature>
<protein>
    <recommendedName>
        <fullName evidence="4">Transmembrane protein</fullName>
    </recommendedName>
</protein>
<evidence type="ECO:0008006" key="4">
    <source>
        <dbReference type="Google" id="ProtNLM"/>
    </source>
</evidence>
<keyword evidence="3" id="KW-1185">Reference proteome</keyword>
<name>A0A2P5CMZ6_TREOI</name>
<keyword evidence="1" id="KW-0812">Transmembrane</keyword>
<comment type="caution">
    <text evidence="2">The sequence shown here is derived from an EMBL/GenBank/DDBJ whole genome shotgun (WGS) entry which is preliminary data.</text>
</comment>
<dbReference type="EMBL" id="JXTC01000347">
    <property type="protein sequence ID" value="PON62411.1"/>
    <property type="molecule type" value="Genomic_DNA"/>
</dbReference>
<dbReference type="AlphaFoldDB" id="A0A2P5CMZ6"/>
<dbReference type="InParanoid" id="A0A2P5CMZ6"/>
<organism evidence="2 3">
    <name type="scientific">Trema orientale</name>
    <name type="common">Charcoal tree</name>
    <name type="synonym">Celtis orientalis</name>
    <dbReference type="NCBI Taxonomy" id="63057"/>
    <lineage>
        <taxon>Eukaryota</taxon>
        <taxon>Viridiplantae</taxon>
        <taxon>Streptophyta</taxon>
        <taxon>Embryophyta</taxon>
        <taxon>Tracheophyta</taxon>
        <taxon>Spermatophyta</taxon>
        <taxon>Magnoliopsida</taxon>
        <taxon>eudicotyledons</taxon>
        <taxon>Gunneridae</taxon>
        <taxon>Pentapetalae</taxon>
        <taxon>rosids</taxon>
        <taxon>fabids</taxon>
        <taxon>Rosales</taxon>
        <taxon>Cannabaceae</taxon>
        <taxon>Trema</taxon>
    </lineage>
</organism>
<evidence type="ECO:0000313" key="3">
    <source>
        <dbReference type="Proteomes" id="UP000237000"/>
    </source>
</evidence>
<reference evidence="3" key="1">
    <citation type="submission" date="2016-06" db="EMBL/GenBank/DDBJ databases">
        <title>Parallel loss of symbiosis genes in relatives of nitrogen-fixing non-legume Parasponia.</title>
        <authorList>
            <person name="Van Velzen R."/>
            <person name="Holmer R."/>
            <person name="Bu F."/>
            <person name="Rutten L."/>
            <person name="Van Zeijl A."/>
            <person name="Liu W."/>
            <person name="Santuari L."/>
            <person name="Cao Q."/>
            <person name="Sharma T."/>
            <person name="Shen D."/>
            <person name="Roswanjaya Y."/>
            <person name="Wardhani T."/>
            <person name="Kalhor M.S."/>
            <person name="Jansen J."/>
            <person name="Van den Hoogen J."/>
            <person name="Gungor B."/>
            <person name="Hartog M."/>
            <person name="Hontelez J."/>
            <person name="Verver J."/>
            <person name="Yang W.-C."/>
            <person name="Schijlen E."/>
            <person name="Repin R."/>
            <person name="Schilthuizen M."/>
            <person name="Schranz E."/>
            <person name="Heidstra R."/>
            <person name="Miyata K."/>
            <person name="Fedorova E."/>
            <person name="Kohlen W."/>
            <person name="Bisseling T."/>
            <person name="Smit S."/>
            <person name="Geurts R."/>
        </authorList>
    </citation>
    <scope>NUCLEOTIDE SEQUENCE [LARGE SCALE GENOMIC DNA]</scope>
    <source>
        <strain evidence="3">cv. RG33-2</strain>
    </source>
</reference>
<gene>
    <name evidence="2" type="ORF">TorRG33x02_279090</name>
</gene>
<feature type="transmembrane region" description="Helical" evidence="1">
    <location>
        <begin position="6"/>
        <end position="24"/>
    </location>
</feature>
<evidence type="ECO:0000313" key="2">
    <source>
        <dbReference type="EMBL" id="PON62411.1"/>
    </source>
</evidence>